<proteinExistence type="predicted"/>
<feature type="non-terminal residue" evidence="1">
    <location>
        <position position="90"/>
    </location>
</feature>
<reference evidence="1" key="1">
    <citation type="submission" date="2019-12" db="EMBL/GenBank/DDBJ databases">
        <authorList>
            <person name="Scholes J."/>
        </authorList>
    </citation>
    <scope>NUCLEOTIDE SEQUENCE</scope>
</reference>
<dbReference type="EMBL" id="CACSLK010034108">
    <property type="protein sequence ID" value="CAA0841343.1"/>
    <property type="molecule type" value="Genomic_DNA"/>
</dbReference>
<organism evidence="1 2">
    <name type="scientific">Striga hermonthica</name>
    <name type="common">Purple witchweed</name>
    <name type="synonym">Buchnera hermonthica</name>
    <dbReference type="NCBI Taxonomy" id="68872"/>
    <lineage>
        <taxon>Eukaryota</taxon>
        <taxon>Viridiplantae</taxon>
        <taxon>Streptophyta</taxon>
        <taxon>Embryophyta</taxon>
        <taxon>Tracheophyta</taxon>
        <taxon>Spermatophyta</taxon>
        <taxon>Magnoliopsida</taxon>
        <taxon>eudicotyledons</taxon>
        <taxon>Gunneridae</taxon>
        <taxon>Pentapetalae</taxon>
        <taxon>asterids</taxon>
        <taxon>lamiids</taxon>
        <taxon>Lamiales</taxon>
        <taxon>Orobanchaceae</taxon>
        <taxon>Buchnereae</taxon>
        <taxon>Striga</taxon>
    </lineage>
</organism>
<sequence length="90" mass="10616">EKKKKSHITVNRKAKRTYSYSWWLMLERLNEKRAPKSLRMLCLPEKESSERLSAKSEEEKRGRILIGEVEETLALRLNADSMDEMAHGIR</sequence>
<evidence type="ECO:0000313" key="2">
    <source>
        <dbReference type="Proteomes" id="UP001153555"/>
    </source>
</evidence>
<dbReference type="AlphaFoldDB" id="A0A9N7P2D5"/>
<comment type="caution">
    <text evidence="1">The sequence shown here is derived from an EMBL/GenBank/DDBJ whole genome shotgun (WGS) entry which is preliminary data.</text>
</comment>
<feature type="non-terminal residue" evidence="1">
    <location>
        <position position="1"/>
    </location>
</feature>
<evidence type="ECO:0000313" key="1">
    <source>
        <dbReference type="EMBL" id="CAA0841343.1"/>
    </source>
</evidence>
<keyword evidence="2" id="KW-1185">Reference proteome</keyword>
<accession>A0A9N7P2D5</accession>
<name>A0A9N7P2D5_STRHE</name>
<gene>
    <name evidence="1" type="ORF">SHERM_07356</name>
</gene>
<protein>
    <submittedName>
        <fullName evidence="1">Uncharacterized protein</fullName>
    </submittedName>
</protein>
<dbReference type="Proteomes" id="UP001153555">
    <property type="component" value="Unassembled WGS sequence"/>
</dbReference>